<reference evidence="1 2" key="1">
    <citation type="journal article" date="2016" name="Mol. Biol. Evol.">
        <title>Comparative Genomics of Early-Diverging Mushroom-Forming Fungi Provides Insights into the Origins of Lignocellulose Decay Capabilities.</title>
        <authorList>
            <person name="Nagy L.G."/>
            <person name="Riley R."/>
            <person name="Tritt A."/>
            <person name="Adam C."/>
            <person name="Daum C."/>
            <person name="Floudas D."/>
            <person name="Sun H."/>
            <person name="Yadav J.S."/>
            <person name="Pangilinan J."/>
            <person name="Larsson K.H."/>
            <person name="Matsuura K."/>
            <person name="Barry K."/>
            <person name="Labutti K."/>
            <person name="Kuo R."/>
            <person name="Ohm R.A."/>
            <person name="Bhattacharya S.S."/>
            <person name="Shirouzu T."/>
            <person name="Yoshinaga Y."/>
            <person name="Martin F.M."/>
            <person name="Grigoriev I.V."/>
            <person name="Hibbett D.S."/>
        </authorList>
    </citation>
    <scope>NUCLEOTIDE SEQUENCE [LARGE SCALE GENOMIC DNA]</scope>
    <source>
        <strain evidence="1 2">HHB12029</strain>
    </source>
</reference>
<dbReference type="EMBL" id="KV426331">
    <property type="protein sequence ID" value="KZV82316.1"/>
    <property type="molecule type" value="Genomic_DNA"/>
</dbReference>
<sequence>MLVPLGNRFVSSPEDDDLFRIVANARTGSPETRRVVQSALLEERSRALARRVVGAGSSSPATLRAHIPRG</sequence>
<dbReference type="Proteomes" id="UP000077266">
    <property type="component" value="Unassembled WGS sequence"/>
</dbReference>
<keyword evidence="2" id="KW-1185">Reference proteome</keyword>
<evidence type="ECO:0000313" key="1">
    <source>
        <dbReference type="EMBL" id="KZV82316.1"/>
    </source>
</evidence>
<organism evidence="1 2">
    <name type="scientific">Exidia glandulosa HHB12029</name>
    <dbReference type="NCBI Taxonomy" id="1314781"/>
    <lineage>
        <taxon>Eukaryota</taxon>
        <taxon>Fungi</taxon>
        <taxon>Dikarya</taxon>
        <taxon>Basidiomycota</taxon>
        <taxon>Agaricomycotina</taxon>
        <taxon>Agaricomycetes</taxon>
        <taxon>Auriculariales</taxon>
        <taxon>Exidiaceae</taxon>
        <taxon>Exidia</taxon>
    </lineage>
</organism>
<dbReference type="AlphaFoldDB" id="A0A165CEE2"/>
<accession>A0A165CEE2</accession>
<evidence type="ECO:0000313" key="2">
    <source>
        <dbReference type="Proteomes" id="UP000077266"/>
    </source>
</evidence>
<name>A0A165CEE2_EXIGL</name>
<dbReference type="InParanoid" id="A0A165CEE2"/>
<proteinExistence type="predicted"/>
<protein>
    <submittedName>
        <fullName evidence="1">Uncharacterized protein</fullName>
    </submittedName>
</protein>
<gene>
    <name evidence="1" type="ORF">EXIGLDRAFT_778720</name>
</gene>